<sequence length="326" mass="36780">MGTKTGTPIPLTLSVDYDPARPPLRLAFDPEDMPGWDWTRGFSPWSSLLLAPVSRLAEEHPEVFRAVVASANDPVLSKEAEAFLEPTPPPRLRYPRLVRASPEITPLPPPSQPVYIALYRLFQTAKRHSPERGHQRAWGEALLGVENAPFARAVLETASRVGLLDPYGRDDDLEAWCYRAAQVGFYVDLMRAVREGFGLEAALETMPPPPARWLRGYAHELKRHRQALRAFQSVGRSYDVSTIAAALYRQAMNQILPRLVVGEDGRVKARVGAWAWAMLELSHALTDRRVRFCPVCGAPFLGRADRETCRSDRCRKRWYRTKKGSK</sequence>
<organism evidence="1 2">
    <name type="scientific">Thermus thermophilus</name>
    <dbReference type="NCBI Taxonomy" id="274"/>
    <lineage>
        <taxon>Bacteria</taxon>
        <taxon>Thermotogati</taxon>
        <taxon>Deinococcota</taxon>
        <taxon>Deinococci</taxon>
        <taxon>Thermales</taxon>
        <taxon>Thermaceae</taxon>
        <taxon>Thermus</taxon>
    </lineage>
</organism>
<proteinExistence type="predicted"/>
<name>A0AAD1NXW2_THETH</name>
<gene>
    <name evidence="1" type="ORF">TthAA11_09480</name>
</gene>
<dbReference type="EMBL" id="AP024926">
    <property type="protein sequence ID" value="BCZ86766.1"/>
    <property type="molecule type" value="Genomic_DNA"/>
</dbReference>
<reference evidence="1" key="1">
    <citation type="submission" date="2021-07" db="EMBL/GenBank/DDBJ databases">
        <title>Complete genome sequences of four Thermus thermophilus strains isolated from Arima Hot Spring in Japan.</title>
        <authorList>
            <person name="Tomariguchi N."/>
            <person name="Ueno Y."/>
            <person name="Miyazaki K."/>
        </authorList>
    </citation>
    <scope>NUCLEOTIDE SEQUENCE</scope>
    <source>
        <strain evidence="1">AA1-1</strain>
    </source>
</reference>
<evidence type="ECO:0000313" key="2">
    <source>
        <dbReference type="Proteomes" id="UP000825379"/>
    </source>
</evidence>
<accession>A0AAD1NXW2</accession>
<evidence type="ECO:0000313" key="1">
    <source>
        <dbReference type="EMBL" id="BCZ86766.1"/>
    </source>
</evidence>
<protein>
    <submittedName>
        <fullName evidence="1">Uncharacterized protein</fullName>
    </submittedName>
</protein>
<dbReference type="AlphaFoldDB" id="A0AAD1NXW2"/>
<dbReference type="Proteomes" id="UP000825379">
    <property type="component" value="Chromosome"/>
</dbReference>